<dbReference type="Proteomes" id="UP000054007">
    <property type="component" value="Unassembled WGS sequence"/>
</dbReference>
<reference evidence="2 3" key="1">
    <citation type="journal article" date="2015" name="Fungal Genet. Biol.">
        <title>Evolution of novel wood decay mechanisms in Agaricales revealed by the genome sequences of Fistulina hepatica and Cylindrobasidium torrendii.</title>
        <authorList>
            <person name="Floudas D."/>
            <person name="Held B.W."/>
            <person name="Riley R."/>
            <person name="Nagy L.G."/>
            <person name="Koehler G."/>
            <person name="Ransdell A.S."/>
            <person name="Younus H."/>
            <person name="Chow J."/>
            <person name="Chiniquy J."/>
            <person name="Lipzen A."/>
            <person name="Tritt A."/>
            <person name="Sun H."/>
            <person name="Haridas S."/>
            <person name="LaButti K."/>
            <person name="Ohm R.A."/>
            <person name="Kues U."/>
            <person name="Blanchette R.A."/>
            <person name="Grigoriev I.V."/>
            <person name="Minto R.E."/>
            <person name="Hibbett D.S."/>
        </authorList>
    </citation>
    <scope>NUCLEOTIDE SEQUENCE [LARGE SCALE GENOMIC DNA]</scope>
    <source>
        <strain evidence="2 3">FP15055 ss-10</strain>
    </source>
</reference>
<feature type="compositionally biased region" description="Acidic residues" evidence="1">
    <location>
        <begin position="162"/>
        <end position="171"/>
    </location>
</feature>
<dbReference type="EMBL" id="KN880432">
    <property type="protein sequence ID" value="KIY74018.1"/>
    <property type="molecule type" value="Genomic_DNA"/>
</dbReference>
<dbReference type="OrthoDB" id="5374757at2759"/>
<evidence type="ECO:0000256" key="1">
    <source>
        <dbReference type="SAM" id="MobiDB-lite"/>
    </source>
</evidence>
<accession>A0A0D7BU06</accession>
<feature type="non-terminal residue" evidence="2">
    <location>
        <position position="171"/>
    </location>
</feature>
<evidence type="ECO:0000313" key="2">
    <source>
        <dbReference type="EMBL" id="KIY74018.1"/>
    </source>
</evidence>
<feature type="compositionally biased region" description="Basic residues" evidence="1">
    <location>
        <begin position="109"/>
        <end position="132"/>
    </location>
</feature>
<name>A0A0D7BU06_9AGAR</name>
<sequence>MSFRTRNPYYLRVSETVVLPLYLYLDPSHQTWMSDVVLQQVLEDIRPLILPKLVAETSENGSLSAKTTVETHRGGTYQFAYFFRKAPQHSVLAKTRTFSAAPPPLPKPKTTKRKTQSQPTRPRKKAKNKGKSRANDDSDDDAQPGEGDDDDFVPDTDVNMVELEEEEEKPK</sequence>
<organism evidence="2 3">
    <name type="scientific">Cylindrobasidium torrendii FP15055 ss-10</name>
    <dbReference type="NCBI Taxonomy" id="1314674"/>
    <lineage>
        <taxon>Eukaryota</taxon>
        <taxon>Fungi</taxon>
        <taxon>Dikarya</taxon>
        <taxon>Basidiomycota</taxon>
        <taxon>Agaricomycotina</taxon>
        <taxon>Agaricomycetes</taxon>
        <taxon>Agaricomycetidae</taxon>
        <taxon>Agaricales</taxon>
        <taxon>Marasmiineae</taxon>
        <taxon>Physalacriaceae</taxon>
        <taxon>Cylindrobasidium</taxon>
    </lineage>
</organism>
<proteinExistence type="predicted"/>
<dbReference type="PANTHER" id="PTHR40635:SF1">
    <property type="match status" value="1"/>
</dbReference>
<evidence type="ECO:0000313" key="3">
    <source>
        <dbReference type="Proteomes" id="UP000054007"/>
    </source>
</evidence>
<dbReference type="AlphaFoldDB" id="A0A0D7BU06"/>
<feature type="compositionally biased region" description="Acidic residues" evidence="1">
    <location>
        <begin position="137"/>
        <end position="154"/>
    </location>
</feature>
<dbReference type="PANTHER" id="PTHR40635">
    <property type="match status" value="1"/>
</dbReference>
<keyword evidence="3" id="KW-1185">Reference proteome</keyword>
<protein>
    <submittedName>
        <fullName evidence="2">Uncharacterized protein</fullName>
    </submittedName>
</protein>
<feature type="region of interest" description="Disordered" evidence="1">
    <location>
        <begin position="93"/>
        <end position="171"/>
    </location>
</feature>
<gene>
    <name evidence="2" type="ORF">CYLTODRAFT_484777</name>
</gene>